<keyword evidence="2" id="KW-0349">Heme</keyword>
<dbReference type="GO" id="GO:0020037">
    <property type="term" value="F:heme binding"/>
    <property type="evidence" value="ECO:0007669"/>
    <property type="project" value="InterPro"/>
</dbReference>
<dbReference type="PROSITE" id="PS50873">
    <property type="entry name" value="PEROXIDASE_4"/>
    <property type="match status" value="1"/>
</dbReference>
<evidence type="ECO:0000313" key="9">
    <source>
        <dbReference type="EMBL" id="CAE0770843.1"/>
    </source>
</evidence>
<dbReference type="PRINTS" id="PR00458">
    <property type="entry name" value="PEROXIDASE"/>
</dbReference>
<keyword evidence="1" id="KW-0575">Peroxidase</keyword>
<dbReference type="PANTHER" id="PTHR31356:SF36">
    <property type="entry name" value="L-ASCORBATE PEROXIDASE 3"/>
    <property type="match status" value="1"/>
</dbReference>
<dbReference type="PANTHER" id="PTHR31356">
    <property type="entry name" value="THYLAKOID LUMENAL 29 KDA PROTEIN, CHLOROPLASTIC-RELATED"/>
    <property type="match status" value="1"/>
</dbReference>
<dbReference type="Gene3D" id="1.10.520.10">
    <property type="match status" value="1"/>
</dbReference>
<dbReference type="PRINTS" id="PR00459">
    <property type="entry name" value="ASPEROXIDASE"/>
</dbReference>
<keyword evidence="4" id="KW-0560">Oxidoreductase</keyword>
<dbReference type="Gene3D" id="1.10.420.10">
    <property type="entry name" value="Peroxidase, domain 2"/>
    <property type="match status" value="1"/>
</dbReference>
<evidence type="ECO:0000256" key="6">
    <source>
        <dbReference type="RuleBase" id="RU004241"/>
    </source>
</evidence>
<name>A0A7S4BMR1_CHRCT</name>
<organism evidence="9">
    <name type="scientific">Chrysotila carterae</name>
    <name type="common">Marine alga</name>
    <name type="synonym">Syracosphaera carterae</name>
    <dbReference type="NCBI Taxonomy" id="13221"/>
    <lineage>
        <taxon>Eukaryota</taxon>
        <taxon>Haptista</taxon>
        <taxon>Haptophyta</taxon>
        <taxon>Prymnesiophyceae</taxon>
        <taxon>Isochrysidales</taxon>
        <taxon>Isochrysidaceae</taxon>
        <taxon>Chrysotila</taxon>
    </lineage>
</organism>
<comment type="similarity">
    <text evidence="6">Belongs to the peroxidase family.</text>
</comment>
<evidence type="ECO:0000259" key="7">
    <source>
        <dbReference type="PROSITE" id="PS50195"/>
    </source>
</evidence>
<accession>A0A7S4BMR1</accession>
<dbReference type="InterPro" id="IPR036871">
    <property type="entry name" value="PX_dom_sf"/>
</dbReference>
<sequence length="575" mass="62190">MAALDLEARHAAYQMEIRAAAVIIAEIIRLKGCGPILVRLAWHDAGTYDVKTKTGGPHAAMRFEPEASYAADAGLNIARDLLEPVHAALPGLSYADIWQLAAVVAIGVMGGPSIKYRYGRVDAAGPEECPPDGRLPDAHKGAPHLRDIFYRMGFNDQEIVALSGAHTIGRCHPDRSGFDGPWTSQPLKFDNAYFVDMVNKNWAAQNEQFESKDGTMMLPSDLALLSDSSFAKTVHAYASDEKLFFKDFAAAFKKLQELGCEKQLSDIELPPVKLAAAPESRDEAREHGSQQMLNLMSKVSSLPSQNLPPRTLAARAGGCPFAALHGKTGLAQESLAKPDGARPDAEQMAQLHARVTNLERNLQQALAALPAMEVSMALPHNTLEGPALLYEVHLKWNHADHAASPEALVLHKRFSDFESLYTSLRAILPEVALLRFPERKPFLLERNDWPAIGNRRPELLLERMSQLSHVLAAMLRIPAARRHPAMLRFLGLLPSQQPEMEGCRAGKCKVCGGKCDNCGGMKGNADALLAKQPDMCGSKCKGCGGTNGNSDALLAEQPGMGGCGSGKCNCSGKKA</sequence>
<dbReference type="InterPro" id="IPR044831">
    <property type="entry name" value="Ccp1-like"/>
</dbReference>
<dbReference type="InterPro" id="IPR002207">
    <property type="entry name" value="Peroxidase_I"/>
</dbReference>
<gene>
    <name evidence="9" type="ORF">PCAR00345_LOCUS23455</name>
</gene>
<dbReference type="Pfam" id="PF00787">
    <property type="entry name" value="PX"/>
    <property type="match status" value="1"/>
</dbReference>
<keyword evidence="3" id="KW-0479">Metal-binding</keyword>
<dbReference type="InterPro" id="IPR010255">
    <property type="entry name" value="Haem_peroxidase_sf"/>
</dbReference>
<dbReference type="InterPro" id="IPR019794">
    <property type="entry name" value="Peroxidases_AS"/>
</dbReference>
<dbReference type="PROSITE" id="PS00435">
    <property type="entry name" value="PEROXIDASE_1"/>
    <property type="match status" value="1"/>
</dbReference>
<dbReference type="CDD" id="cd06093">
    <property type="entry name" value="PX_domain"/>
    <property type="match status" value="1"/>
</dbReference>
<dbReference type="AlphaFoldDB" id="A0A7S4BMR1"/>
<evidence type="ECO:0000256" key="3">
    <source>
        <dbReference type="ARBA" id="ARBA00022723"/>
    </source>
</evidence>
<dbReference type="GO" id="GO:0000302">
    <property type="term" value="P:response to reactive oxygen species"/>
    <property type="evidence" value="ECO:0007669"/>
    <property type="project" value="TreeGrafter"/>
</dbReference>
<dbReference type="Gene3D" id="3.30.1520.10">
    <property type="entry name" value="Phox-like domain"/>
    <property type="match status" value="1"/>
</dbReference>
<dbReference type="PROSITE" id="PS50195">
    <property type="entry name" value="PX"/>
    <property type="match status" value="1"/>
</dbReference>
<dbReference type="GO" id="GO:0034599">
    <property type="term" value="P:cellular response to oxidative stress"/>
    <property type="evidence" value="ECO:0007669"/>
    <property type="project" value="InterPro"/>
</dbReference>
<protein>
    <recommendedName>
        <fullName evidence="10">L-ascorbate peroxidase</fullName>
    </recommendedName>
</protein>
<dbReference type="PROSITE" id="PS00436">
    <property type="entry name" value="PEROXIDASE_2"/>
    <property type="match status" value="1"/>
</dbReference>
<evidence type="ECO:0000259" key="8">
    <source>
        <dbReference type="PROSITE" id="PS50873"/>
    </source>
</evidence>
<dbReference type="EMBL" id="HBIZ01036799">
    <property type="protein sequence ID" value="CAE0770843.1"/>
    <property type="molecule type" value="Transcribed_RNA"/>
</dbReference>
<dbReference type="InterPro" id="IPR001683">
    <property type="entry name" value="PX_dom"/>
</dbReference>
<dbReference type="Pfam" id="PF00141">
    <property type="entry name" value="peroxidase"/>
    <property type="match status" value="1"/>
</dbReference>
<dbReference type="GO" id="GO:0035091">
    <property type="term" value="F:phosphatidylinositol binding"/>
    <property type="evidence" value="ECO:0007669"/>
    <property type="project" value="InterPro"/>
</dbReference>
<evidence type="ECO:0000256" key="4">
    <source>
        <dbReference type="ARBA" id="ARBA00023002"/>
    </source>
</evidence>
<dbReference type="SUPFAM" id="SSF48113">
    <property type="entry name" value="Heme-dependent peroxidases"/>
    <property type="match status" value="1"/>
</dbReference>
<evidence type="ECO:0000256" key="1">
    <source>
        <dbReference type="ARBA" id="ARBA00022559"/>
    </source>
</evidence>
<dbReference type="GO" id="GO:0046872">
    <property type="term" value="F:metal ion binding"/>
    <property type="evidence" value="ECO:0007669"/>
    <property type="project" value="UniProtKB-KW"/>
</dbReference>
<evidence type="ECO:0000256" key="5">
    <source>
        <dbReference type="ARBA" id="ARBA00023004"/>
    </source>
</evidence>
<dbReference type="SUPFAM" id="SSF64268">
    <property type="entry name" value="PX domain"/>
    <property type="match status" value="1"/>
</dbReference>
<reference evidence="9" key="1">
    <citation type="submission" date="2021-01" db="EMBL/GenBank/DDBJ databases">
        <authorList>
            <person name="Corre E."/>
            <person name="Pelletier E."/>
            <person name="Niang G."/>
            <person name="Scheremetjew M."/>
            <person name="Finn R."/>
            <person name="Kale V."/>
            <person name="Holt S."/>
            <person name="Cochrane G."/>
            <person name="Meng A."/>
            <person name="Brown T."/>
            <person name="Cohen L."/>
        </authorList>
    </citation>
    <scope>NUCLEOTIDE SEQUENCE</scope>
    <source>
        <strain evidence="9">CCMP645</strain>
    </source>
</reference>
<dbReference type="InterPro" id="IPR019793">
    <property type="entry name" value="Peroxidases_heam-ligand_BS"/>
</dbReference>
<proteinExistence type="inferred from homology"/>
<feature type="domain" description="PX" evidence="7">
    <location>
        <begin position="368"/>
        <end position="497"/>
    </location>
</feature>
<dbReference type="GO" id="GO:0042744">
    <property type="term" value="P:hydrogen peroxide catabolic process"/>
    <property type="evidence" value="ECO:0007669"/>
    <property type="project" value="TreeGrafter"/>
</dbReference>
<feature type="domain" description="Plant heme peroxidase family profile" evidence="8">
    <location>
        <begin position="75"/>
        <end position="288"/>
    </location>
</feature>
<evidence type="ECO:0008006" key="10">
    <source>
        <dbReference type="Google" id="ProtNLM"/>
    </source>
</evidence>
<evidence type="ECO:0000256" key="2">
    <source>
        <dbReference type="ARBA" id="ARBA00022617"/>
    </source>
</evidence>
<keyword evidence="5" id="KW-0408">Iron</keyword>
<dbReference type="CDD" id="cd00691">
    <property type="entry name" value="ascorbate_peroxidase"/>
    <property type="match status" value="1"/>
</dbReference>
<dbReference type="InterPro" id="IPR002016">
    <property type="entry name" value="Haem_peroxidase"/>
</dbReference>
<dbReference type="GO" id="GO:0004601">
    <property type="term" value="F:peroxidase activity"/>
    <property type="evidence" value="ECO:0007669"/>
    <property type="project" value="UniProtKB-KW"/>
</dbReference>